<organism evidence="1 2">
    <name type="scientific">Stenomitos frigidus ULC18</name>
    <dbReference type="NCBI Taxonomy" id="2107698"/>
    <lineage>
        <taxon>Bacteria</taxon>
        <taxon>Bacillati</taxon>
        <taxon>Cyanobacteriota</taxon>
        <taxon>Cyanophyceae</taxon>
        <taxon>Leptolyngbyales</taxon>
        <taxon>Leptolyngbyaceae</taxon>
        <taxon>Stenomitos</taxon>
    </lineage>
</organism>
<keyword evidence="2" id="KW-1185">Reference proteome</keyword>
<protein>
    <submittedName>
        <fullName evidence="1">Uncharacterized protein</fullName>
    </submittedName>
</protein>
<reference evidence="1 2" key="2">
    <citation type="submission" date="2018-03" db="EMBL/GenBank/DDBJ databases">
        <title>The ancient ancestry and fast evolution of plastids.</title>
        <authorList>
            <person name="Moore K.R."/>
            <person name="Magnabosco C."/>
            <person name="Momper L."/>
            <person name="Gold D.A."/>
            <person name="Bosak T."/>
            <person name="Fournier G.P."/>
        </authorList>
    </citation>
    <scope>NUCLEOTIDE SEQUENCE [LARGE SCALE GENOMIC DNA]</scope>
    <source>
        <strain evidence="1 2">ULC18</strain>
    </source>
</reference>
<accession>A0A2T1DTH7</accession>
<dbReference type="NCBIfam" id="NF045598">
    <property type="entry name" value="asr1405_asl0597"/>
    <property type="match status" value="1"/>
</dbReference>
<dbReference type="OrthoDB" id="515027at2"/>
<evidence type="ECO:0000313" key="1">
    <source>
        <dbReference type="EMBL" id="PSB23797.1"/>
    </source>
</evidence>
<dbReference type="AlphaFoldDB" id="A0A2T1DTH7"/>
<dbReference type="InterPro" id="IPR054637">
    <property type="entry name" value="Asr1405_Asl0597-like"/>
</dbReference>
<dbReference type="EMBL" id="PVWK01000159">
    <property type="protein sequence ID" value="PSB23797.1"/>
    <property type="molecule type" value="Genomic_DNA"/>
</dbReference>
<dbReference type="RefSeq" id="WP_106260957.1">
    <property type="nucleotide sequence ID" value="NZ_CAWNSW010000143.1"/>
</dbReference>
<evidence type="ECO:0000313" key="2">
    <source>
        <dbReference type="Proteomes" id="UP000239576"/>
    </source>
</evidence>
<comment type="caution">
    <text evidence="1">The sequence shown here is derived from an EMBL/GenBank/DDBJ whole genome shotgun (WGS) entry which is preliminary data.</text>
</comment>
<dbReference type="Proteomes" id="UP000239576">
    <property type="component" value="Unassembled WGS sequence"/>
</dbReference>
<name>A0A2T1DTH7_9CYAN</name>
<proteinExistence type="predicted"/>
<gene>
    <name evidence="1" type="ORF">C7B82_30175</name>
</gene>
<sequence length="69" mass="7852">MSPRSPANSGTSQINDPLTIKASVAHIVAVPRIDRWRIYHRLQEPMIPCWCLDDMTNTAKDDINGRTYI</sequence>
<reference evidence="2" key="1">
    <citation type="submission" date="2018-02" db="EMBL/GenBank/DDBJ databases">
        <authorList>
            <person name="Moore K."/>
            <person name="Momper L."/>
        </authorList>
    </citation>
    <scope>NUCLEOTIDE SEQUENCE [LARGE SCALE GENOMIC DNA]</scope>
    <source>
        <strain evidence="2">ULC18</strain>
    </source>
</reference>